<dbReference type="EMBL" id="CP133548">
    <property type="protein sequence ID" value="WMS89043.1"/>
    <property type="molecule type" value="Genomic_DNA"/>
</dbReference>
<dbReference type="GO" id="GO:0009279">
    <property type="term" value="C:cell outer membrane"/>
    <property type="evidence" value="ECO:0007669"/>
    <property type="project" value="UniProtKB-SubCell"/>
</dbReference>
<organism evidence="9 10">
    <name type="scientific">Pleionea litopenaei</name>
    <dbReference type="NCBI Taxonomy" id="3070815"/>
    <lineage>
        <taxon>Bacteria</taxon>
        <taxon>Pseudomonadati</taxon>
        <taxon>Pseudomonadota</taxon>
        <taxon>Gammaproteobacteria</taxon>
        <taxon>Oceanospirillales</taxon>
        <taxon>Pleioneaceae</taxon>
        <taxon>Pleionea</taxon>
    </lineage>
</organism>
<dbReference type="AlphaFoldDB" id="A0AA51RWQ0"/>
<keyword evidence="5" id="KW-0812">Transmembrane</keyword>
<dbReference type="NCBIfam" id="TIGR01844">
    <property type="entry name" value="type_I_sec_TolC"/>
    <property type="match status" value="1"/>
</dbReference>
<dbReference type="InterPro" id="IPR010130">
    <property type="entry name" value="T1SS_OMP_TolC"/>
</dbReference>
<feature type="signal peptide" evidence="8">
    <location>
        <begin position="1"/>
        <end position="24"/>
    </location>
</feature>
<keyword evidence="3" id="KW-0813">Transport</keyword>
<dbReference type="PANTHER" id="PTHR30026:SF20">
    <property type="entry name" value="OUTER MEMBRANE PROTEIN TOLC"/>
    <property type="match status" value="1"/>
</dbReference>
<comment type="subcellular location">
    <subcellularLocation>
        <location evidence="1">Cell outer membrane</location>
    </subcellularLocation>
</comment>
<evidence type="ECO:0000256" key="2">
    <source>
        <dbReference type="ARBA" id="ARBA00007613"/>
    </source>
</evidence>
<keyword evidence="7" id="KW-0998">Cell outer membrane</keyword>
<evidence type="ECO:0000256" key="3">
    <source>
        <dbReference type="ARBA" id="ARBA00022448"/>
    </source>
</evidence>
<name>A0AA51RWQ0_9GAMM</name>
<keyword evidence="6" id="KW-0472">Membrane</keyword>
<comment type="similarity">
    <text evidence="2">Belongs to the outer membrane factor (OMF) (TC 1.B.17) family.</text>
</comment>
<keyword evidence="8" id="KW-0732">Signal</keyword>
<dbReference type="Pfam" id="PF02321">
    <property type="entry name" value="OEP"/>
    <property type="match status" value="2"/>
</dbReference>
<dbReference type="InterPro" id="IPR051906">
    <property type="entry name" value="TolC-like"/>
</dbReference>
<evidence type="ECO:0000256" key="5">
    <source>
        <dbReference type="ARBA" id="ARBA00022692"/>
    </source>
</evidence>
<accession>A0AA51RWQ0</accession>
<evidence type="ECO:0000313" key="9">
    <source>
        <dbReference type="EMBL" id="WMS89043.1"/>
    </source>
</evidence>
<dbReference type="GO" id="GO:0015288">
    <property type="term" value="F:porin activity"/>
    <property type="evidence" value="ECO:0007669"/>
    <property type="project" value="TreeGrafter"/>
</dbReference>
<dbReference type="Proteomes" id="UP001239782">
    <property type="component" value="Chromosome"/>
</dbReference>
<dbReference type="Gene3D" id="1.20.1600.10">
    <property type="entry name" value="Outer membrane efflux proteins (OEP)"/>
    <property type="match status" value="1"/>
</dbReference>
<keyword evidence="10" id="KW-1185">Reference proteome</keyword>
<feature type="chain" id="PRO_5041268511" evidence="8">
    <location>
        <begin position="25"/>
        <end position="447"/>
    </location>
</feature>
<dbReference type="InterPro" id="IPR003423">
    <property type="entry name" value="OMP_efflux"/>
</dbReference>
<evidence type="ECO:0000256" key="6">
    <source>
        <dbReference type="ARBA" id="ARBA00023136"/>
    </source>
</evidence>
<sequence>MKNKLSWLAATSLTLVSIWQPVSAETNLWEIYQQALRNDPTLLASETGLKATEERVDQSFSALLPKLSANLDYAKIQSEGIGYSEPLQQLFPYETEDTENTVAVSLTQVIYDHRAWVGLDIREKQALKAGADHEAQKQTLIVRVAEAYFNVLAAQDGLDFSSAEMKAIQQELEQTNQKFEVGLIAITDVHEAQARYDQAVADNIRAQNTLDNTKESLREITNEYYASLSPLQAKFELRSPEPVNVDEWIKTAEEKNLTLSARKIDKDIAQQTIKVNFAEHYPNLSLIGSYRDTDNTDEFKDIDTENQRTSLTLRLNLPIYSGGETQSKVREAQHLFQQAVHNMESAYRSAVRQTKSAFLGIQASISSVKALQQSTVSSQAALEATQAGFEVGTRTIVDVLNSTRVLYNAKQNLARARYDYILNTLKLKQAAGTLTEQDLRQVNELLK</sequence>
<reference evidence="9 10" key="1">
    <citation type="submission" date="2023-08" db="EMBL/GenBank/DDBJ databases">
        <title>Pleionea litopenaei sp. nov., isolated from stomach of juvenile Litopenaeus vannamei.</title>
        <authorList>
            <person name="Rho A.M."/>
            <person name="Hwang C.Y."/>
        </authorList>
    </citation>
    <scope>NUCLEOTIDE SEQUENCE [LARGE SCALE GENOMIC DNA]</scope>
    <source>
        <strain evidence="9 10">HL-JVS1</strain>
    </source>
</reference>
<evidence type="ECO:0000313" key="10">
    <source>
        <dbReference type="Proteomes" id="UP001239782"/>
    </source>
</evidence>
<gene>
    <name evidence="9" type="ORF">Q9312_09035</name>
</gene>
<evidence type="ECO:0000256" key="8">
    <source>
        <dbReference type="SAM" id="SignalP"/>
    </source>
</evidence>
<protein>
    <submittedName>
        <fullName evidence="9">TolC family outer membrane protein</fullName>
    </submittedName>
</protein>
<dbReference type="SUPFAM" id="SSF56954">
    <property type="entry name" value="Outer membrane efflux proteins (OEP)"/>
    <property type="match status" value="1"/>
</dbReference>
<dbReference type="GO" id="GO:1990281">
    <property type="term" value="C:efflux pump complex"/>
    <property type="evidence" value="ECO:0007669"/>
    <property type="project" value="TreeGrafter"/>
</dbReference>
<dbReference type="KEGG" id="plei:Q9312_09035"/>
<evidence type="ECO:0000256" key="7">
    <source>
        <dbReference type="ARBA" id="ARBA00023237"/>
    </source>
</evidence>
<proteinExistence type="inferred from homology"/>
<dbReference type="GO" id="GO:0015562">
    <property type="term" value="F:efflux transmembrane transporter activity"/>
    <property type="evidence" value="ECO:0007669"/>
    <property type="project" value="InterPro"/>
</dbReference>
<evidence type="ECO:0000256" key="1">
    <source>
        <dbReference type="ARBA" id="ARBA00004442"/>
    </source>
</evidence>
<keyword evidence="4" id="KW-1134">Transmembrane beta strand</keyword>
<dbReference type="RefSeq" id="WP_309204283.1">
    <property type="nucleotide sequence ID" value="NZ_CP133548.1"/>
</dbReference>
<evidence type="ECO:0000256" key="4">
    <source>
        <dbReference type="ARBA" id="ARBA00022452"/>
    </source>
</evidence>
<dbReference type="PANTHER" id="PTHR30026">
    <property type="entry name" value="OUTER MEMBRANE PROTEIN TOLC"/>
    <property type="match status" value="1"/>
</dbReference>